<dbReference type="Pfam" id="PF03235">
    <property type="entry name" value="GmrSD_N"/>
    <property type="match status" value="1"/>
</dbReference>
<name>W8UA91_PEPAC</name>
<protein>
    <recommendedName>
        <fullName evidence="1">GmrSD restriction endonucleases N-terminal domain-containing protein</fullName>
    </recommendedName>
</protein>
<keyword evidence="3" id="KW-1185">Reference proteome</keyword>
<accession>W8UA91</accession>
<dbReference type="eggNOG" id="COG1479">
    <property type="taxonomic scope" value="Bacteria"/>
</dbReference>
<dbReference type="AlphaFoldDB" id="W8UA91"/>
<dbReference type="KEGG" id="eac:EAL2_808p02110"/>
<feature type="domain" description="GmrSD restriction endonucleases N-terminal" evidence="1">
    <location>
        <begin position="4"/>
        <end position="205"/>
    </location>
</feature>
<gene>
    <name evidence="2" type="ORF">EAL2_808p02110</name>
</gene>
<proteinExistence type="predicted"/>
<evidence type="ECO:0000259" key="1">
    <source>
        <dbReference type="Pfam" id="PF03235"/>
    </source>
</evidence>
<keyword evidence="2" id="KW-0614">Plasmid</keyword>
<dbReference type="PATRIC" id="fig|1286171.3.peg.2388"/>
<dbReference type="InterPro" id="IPR004919">
    <property type="entry name" value="GmrSD_N"/>
</dbReference>
<evidence type="ECO:0000313" key="3">
    <source>
        <dbReference type="Proteomes" id="UP000019591"/>
    </source>
</evidence>
<dbReference type="HOGENOM" id="CLU_019971_0_0_9"/>
<organism evidence="2 3">
    <name type="scientific">Peptoclostridium acidaminophilum DSM 3953</name>
    <dbReference type="NCBI Taxonomy" id="1286171"/>
    <lineage>
        <taxon>Bacteria</taxon>
        <taxon>Bacillati</taxon>
        <taxon>Bacillota</taxon>
        <taxon>Clostridia</taxon>
        <taxon>Peptostreptococcales</taxon>
        <taxon>Peptoclostridiaceae</taxon>
        <taxon>Peptoclostridium</taxon>
    </lineage>
</organism>
<reference evidence="2 3" key="1">
    <citation type="journal article" date="2014" name="Genome Announc.">
        <title>Complete Genome Sequence of Amino Acid-Utilizing Eubacterium acidaminophilum al-2 (DSM 3953).</title>
        <authorList>
            <person name="Poehlein A."/>
            <person name="Andreesen J.R."/>
            <person name="Daniel R."/>
        </authorList>
    </citation>
    <scope>NUCLEOTIDE SEQUENCE [LARGE SCALE GENOMIC DNA]</scope>
    <source>
        <strain evidence="2 3">DSM 3953</strain>
        <plasmid evidence="3">Plasmid EAL2_808p</plasmid>
    </source>
</reference>
<geneLocation type="plasmid" evidence="2 3">
    <name>EAL2_808p</name>
</geneLocation>
<dbReference type="EMBL" id="CP007453">
    <property type="protein sequence ID" value="AHM57716.1"/>
    <property type="molecule type" value="Genomic_DNA"/>
</dbReference>
<evidence type="ECO:0000313" key="2">
    <source>
        <dbReference type="EMBL" id="AHM57716.1"/>
    </source>
</evidence>
<sequence length="699" mass="81985">MKKIVIPIIQRDYAQGRLDAEVNRIRARFLDSLHQAIKVDQITLDFVYGDINADGVMTPLDGQQRLTALFLLHWYAAKKENIDASEHLFLENFSYETRYSARDFCSFLIKFEPSFTKKLSDEIVDQAWFPLDWKKDPTISSMLVMLDAIQVEFAETQGIWARLKDKAITFYFLPIKDMGLTDELYIKMNSRGKPLTQFEHFKAELERELRKVDEATAKRIIKKIDLDWTDMLWKYRGDDNVIDDEFLRYFRFICDIICYQNGGTTQGKSNDEFDLLKEYFSAQNENVMANIQTLENYFDCWCNLQGDNTPDKFLERFISHEHQPGKIKVEKRYGINIFKDCVRNYADISGNGNRLFPLNRIVLLYAIVSYILNKDTISNDEFSRRLRIVNNLIQNSEDEISDSELRTSGNRMPAILKQVDAIIKTGTIDETIDKNLNVVQLAEEALKIIWIENNPEKADSLFELEDHDLLQGQISIVGLEHPEYFLRFQSLFSCKWDLVDCTLMSIGNYGQREKNGWRHQLGSKKNMKAWRNLFHKSSNDGFERTKDVLVELLSRSDSFNDELLSSIIKTYIDECETNNNYEWRYYYIKYDLFRPGSFGKYYWDDFEKRPYEFSIMSTESKISENTYQPFLKAIYKNKLSKDHYGQRAIDGDNYIVCENAAYVVKRTDTNAEVEMIAIAQNDEGIDTEDRIKKLQVPLK</sequence>
<dbReference type="Proteomes" id="UP000019591">
    <property type="component" value="Plasmid EAL2_808p"/>
</dbReference>